<dbReference type="SUPFAM" id="SSF50952">
    <property type="entry name" value="Soluble quinoprotein glucose dehydrogenase"/>
    <property type="match status" value="1"/>
</dbReference>
<sequence length="502" mass="54032">MPPCVGLIVPDRTKWISSWRSSRQDGPMRRTTLLSGVLTVLLLVSPLTGTALAHPPDDPYDNTIFAPVTTGGVKIGLAKVIDGLTAPLKGVRAPGHDDRLYVIDQVGKLVSVNLKTGARTTVLDVSSRLVPLGVGGPNTFDERGFLGTAFHPDFARNGLLYTWTSEKVTAAPTFPTTLPAGVAPDHQNVLAEWKMTAAGVDPASRRELMRIDWPQFNHNAGDVAFGPDGLLYVPTGDGGGADDEEVGHAGGNAQNPTNPLGDILRIDVDKRDSANKQYGIPATNPYAGLPGLVAEIYAIGFRNPWRLSFDRGNLYVGDVGQNDIEEVSLVVNGGNYGWRIKEGTLFFNPNGTKPGFAQRAPFGPVPPGLQDPIAQYDTHHEGHSVIGGFVYRGRDIPQLRGKYVFGEWSRLFSTTAPTNNYGRILYLEERRHGLQRVVDTRGFADAAKRLGLTDTSRPPAAFEQTLSVFGFAEDASGELYVLGNRGGVPFGNGGVLLKLTRG</sequence>
<evidence type="ECO:0000259" key="2">
    <source>
        <dbReference type="Pfam" id="PF07995"/>
    </source>
</evidence>
<comment type="caution">
    <text evidence="3">The sequence shown here is derived from an EMBL/GenBank/DDBJ whole genome shotgun (WGS) entry which is preliminary data.</text>
</comment>
<reference evidence="3 4" key="1">
    <citation type="submission" date="2018-05" db="EMBL/GenBank/DDBJ databases">
        <title>Evolution of GPA BGCs.</title>
        <authorList>
            <person name="Waglechner N."/>
            <person name="Wright G.D."/>
        </authorList>
    </citation>
    <scope>NUCLEOTIDE SEQUENCE [LARGE SCALE GENOMIC DNA]</scope>
    <source>
        <strain evidence="3 4">A82846</strain>
    </source>
</reference>
<dbReference type="Proteomes" id="UP000287547">
    <property type="component" value="Unassembled WGS sequence"/>
</dbReference>
<protein>
    <submittedName>
        <fullName evidence="3">CHRD domain-containing protein</fullName>
    </submittedName>
</protein>
<dbReference type="Gene3D" id="2.120.10.30">
    <property type="entry name" value="TolB, C-terminal domain"/>
    <property type="match status" value="1"/>
</dbReference>
<dbReference type="InterPro" id="IPR011041">
    <property type="entry name" value="Quinoprot_gluc/sorb_DH_b-prop"/>
</dbReference>
<feature type="region of interest" description="Disordered" evidence="1">
    <location>
        <begin position="239"/>
        <end position="261"/>
    </location>
</feature>
<proteinExistence type="predicted"/>
<dbReference type="InterPro" id="IPR012938">
    <property type="entry name" value="Glc/Sorbosone_DH"/>
</dbReference>
<evidence type="ECO:0000313" key="3">
    <source>
        <dbReference type="EMBL" id="RSM72994.1"/>
    </source>
</evidence>
<dbReference type="AlphaFoldDB" id="A0A428YTZ7"/>
<dbReference type="Pfam" id="PF07995">
    <property type="entry name" value="GSDH"/>
    <property type="match status" value="1"/>
</dbReference>
<dbReference type="PANTHER" id="PTHR19328">
    <property type="entry name" value="HEDGEHOG-INTERACTING PROTEIN"/>
    <property type="match status" value="1"/>
</dbReference>
<name>A0A428YTZ7_KIBAR</name>
<evidence type="ECO:0000256" key="1">
    <source>
        <dbReference type="SAM" id="MobiDB-lite"/>
    </source>
</evidence>
<organism evidence="3 4">
    <name type="scientific">Kibdelosporangium aridum</name>
    <dbReference type="NCBI Taxonomy" id="2030"/>
    <lineage>
        <taxon>Bacteria</taxon>
        <taxon>Bacillati</taxon>
        <taxon>Actinomycetota</taxon>
        <taxon>Actinomycetes</taxon>
        <taxon>Pseudonocardiales</taxon>
        <taxon>Pseudonocardiaceae</taxon>
        <taxon>Kibdelosporangium</taxon>
    </lineage>
</organism>
<dbReference type="InterPro" id="IPR011042">
    <property type="entry name" value="6-blade_b-propeller_TolB-like"/>
</dbReference>
<dbReference type="PANTHER" id="PTHR19328:SF75">
    <property type="entry name" value="ALDOSE SUGAR DEHYDROGENASE YLII"/>
    <property type="match status" value="1"/>
</dbReference>
<dbReference type="EMBL" id="QHKI01000057">
    <property type="protein sequence ID" value="RSM72994.1"/>
    <property type="molecule type" value="Genomic_DNA"/>
</dbReference>
<accession>A0A428YTZ7</accession>
<evidence type="ECO:0000313" key="4">
    <source>
        <dbReference type="Proteomes" id="UP000287547"/>
    </source>
</evidence>
<gene>
    <name evidence="3" type="ORF">DMH04_41635</name>
</gene>
<dbReference type="OrthoDB" id="9770043at2"/>
<feature type="domain" description="Glucose/Sorbosone dehydrogenase" evidence="2">
    <location>
        <begin position="97"/>
        <end position="406"/>
    </location>
</feature>